<dbReference type="GO" id="GO:0006284">
    <property type="term" value="P:base-excision repair"/>
    <property type="evidence" value="ECO:0007669"/>
    <property type="project" value="InterPro"/>
</dbReference>
<accession>A0A6J7IEE9</accession>
<sequence>MNLDVVVGDDGLARCSWAAQTAEYRGYHDLEWGRPLRDDRSLFERLCLESFQSGLSWSTVLRKRDAFREAFDSFEPARVADYGPPEIERLLADARIIRHRGKIEATIANADALLRLWDRDGEGALTALLEVAAADPARQGRPARLSDVPSSTPGSARLARELKARGFRFLGPTTLYAALQATGFVDDHVEGCHCA</sequence>
<protein>
    <submittedName>
        <fullName evidence="1">Unannotated protein</fullName>
    </submittedName>
</protein>
<name>A0A6J7IEE9_9ZZZZ</name>
<proteinExistence type="predicted"/>
<dbReference type="SUPFAM" id="SSF48150">
    <property type="entry name" value="DNA-glycosylase"/>
    <property type="match status" value="1"/>
</dbReference>
<dbReference type="PANTHER" id="PTHR30037">
    <property type="entry name" value="DNA-3-METHYLADENINE GLYCOSYLASE 1"/>
    <property type="match status" value="1"/>
</dbReference>
<reference evidence="1" key="1">
    <citation type="submission" date="2020-05" db="EMBL/GenBank/DDBJ databases">
        <authorList>
            <person name="Chiriac C."/>
            <person name="Salcher M."/>
            <person name="Ghai R."/>
            <person name="Kavagutti S V."/>
        </authorList>
    </citation>
    <scope>NUCLEOTIDE SEQUENCE</scope>
</reference>
<dbReference type="PANTHER" id="PTHR30037:SF4">
    <property type="entry name" value="DNA-3-METHYLADENINE GLYCOSYLASE I"/>
    <property type="match status" value="1"/>
</dbReference>
<dbReference type="AlphaFoldDB" id="A0A6J7IEE9"/>
<dbReference type="GO" id="GO:0008725">
    <property type="term" value="F:DNA-3-methyladenine glycosylase activity"/>
    <property type="evidence" value="ECO:0007669"/>
    <property type="project" value="InterPro"/>
</dbReference>
<dbReference type="EMBL" id="CAFBNF010000006">
    <property type="protein sequence ID" value="CAB4929041.1"/>
    <property type="molecule type" value="Genomic_DNA"/>
</dbReference>
<dbReference type="InterPro" id="IPR052891">
    <property type="entry name" value="DNA-3mA_glycosylase"/>
</dbReference>
<evidence type="ECO:0000313" key="1">
    <source>
        <dbReference type="EMBL" id="CAB4929041.1"/>
    </source>
</evidence>
<dbReference type="InterPro" id="IPR005019">
    <property type="entry name" value="Adenine_glyco"/>
</dbReference>
<dbReference type="InterPro" id="IPR011257">
    <property type="entry name" value="DNA_glycosylase"/>
</dbReference>
<organism evidence="1">
    <name type="scientific">freshwater metagenome</name>
    <dbReference type="NCBI Taxonomy" id="449393"/>
    <lineage>
        <taxon>unclassified sequences</taxon>
        <taxon>metagenomes</taxon>
        <taxon>ecological metagenomes</taxon>
    </lineage>
</organism>
<dbReference type="Gene3D" id="1.10.340.30">
    <property type="entry name" value="Hypothetical protein, domain 2"/>
    <property type="match status" value="1"/>
</dbReference>
<dbReference type="Pfam" id="PF03352">
    <property type="entry name" value="Adenine_glyco"/>
    <property type="match status" value="1"/>
</dbReference>
<gene>
    <name evidence="1" type="ORF">UFOPK3773_00131</name>
</gene>